<accession>A0ACC2PQ08</accession>
<evidence type="ECO:0000313" key="1">
    <source>
        <dbReference type="EMBL" id="KAJ8684694.1"/>
    </source>
</evidence>
<organism evidence="1 2">
    <name type="scientific">Eretmocerus hayati</name>
    <dbReference type="NCBI Taxonomy" id="131215"/>
    <lineage>
        <taxon>Eukaryota</taxon>
        <taxon>Metazoa</taxon>
        <taxon>Ecdysozoa</taxon>
        <taxon>Arthropoda</taxon>
        <taxon>Hexapoda</taxon>
        <taxon>Insecta</taxon>
        <taxon>Pterygota</taxon>
        <taxon>Neoptera</taxon>
        <taxon>Endopterygota</taxon>
        <taxon>Hymenoptera</taxon>
        <taxon>Apocrita</taxon>
        <taxon>Proctotrupomorpha</taxon>
        <taxon>Chalcidoidea</taxon>
        <taxon>Aphelinidae</taxon>
        <taxon>Aphelininae</taxon>
        <taxon>Eretmocerus</taxon>
    </lineage>
</organism>
<evidence type="ECO:0000313" key="2">
    <source>
        <dbReference type="Proteomes" id="UP001239111"/>
    </source>
</evidence>
<protein>
    <submittedName>
        <fullName evidence="1">Uncharacterized protein</fullName>
    </submittedName>
</protein>
<proteinExistence type="predicted"/>
<sequence>MGWSQRGNGHTFDSLNGYCALIGLKTGKVLDYSTRNRKCRTCDSQAKTGRTVEHDCRLNFKGTAKAMEADGAVELVTRSSILKDANVQVGVFIADNDCCSISSIQDASNFKILKQSDMNHSVKGVSKLLYLVHGNKSQDPERELTPSIIIHIKRCFSFAVHQNKGDVAKIKAAIVNVPFHLFDHHENCGTWCHGEENKENATSIRLKSLVLFEVLKGKFLELSETAQNYVSAASSQPNESLNNSMCSKNPKRLSYSTSQSSDYRFAATVAQKNLGTSYLQMTLDKLEMSWSQNLNKYTVSSTKTFLQRKDRASQPAFKRNRMKCAAKRSQIKNQKELREGVMYQSNMNLLPNSLPDENTVDDSVVEALDPTTRVLETDQALVVFFDLETAGLSPTHEILQISMKAGCKVYNSFITPTQTISHLTTKANGLSSVLKKLFQNGVEVKTLPCRVVLGQLLEFLKGLNKKSILVAHNCQFDSTRLVMCLKRFNLLEESQNYVLGFVDTLALFRKKFPKRESGHKLTTLASELMSLPCHGAHDALFDVGLLEKLTIKYINIDDLVNNQKTVMQVELDLGMKDHLFAYTPLDMTEAMKRRLIEHEMTHEKLIEIFKSRGEDETVRLLRKEVNGKPQLIKTKKHLQIILDYLKKLP</sequence>
<name>A0ACC2PQ08_9HYME</name>
<keyword evidence="2" id="KW-1185">Reference proteome</keyword>
<comment type="caution">
    <text evidence="1">The sequence shown here is derived from an EMBL/GenBank/DDBJ whole genome shotgun (WGS) entry which is preliminary data.</text>
</comment>
<dbReference type="Proteomes" id="UP001239111">
    <property type="component" value="Chromosome 1"/>
</dbReference>
<gene>
    <name evidence="1" type="ORF">QAD02_020487</name>
</gene>
<reference evidence="1" key="1">
    <citation type="submission" date="2023-04" db="EMBL/GenBank/DDBJ databases">
        <title>A chromosome-level genome assembly of the parasitoid wasp Eretmocerus hayati.</title>
        <authorList>
            <person name="Zhong Y."/>
            <person name="Liu S."/>
            <person name="Liu Y."/>
        </authorList>
    </citation>
    <scope>NUCLEOTIDE SEQUENCE</scope>
    <source>
        <strain evidence="1">ZJU_SS_LIU_2023</strain>
    </source>
</reference>
<dbReference type="EMBL" id="CM056741">
    <property type="protein sequence ID" value="KAJ8684694.1"/>
    <property type="molecule type" value="Genomic_DNA"/>
</dbReference>